<proteinExistence type="predicted"/>
<keyword evidence="3" id="KW-1185">Reference proteome</keyword>
<sequence length="159" mass="16951">MDEDRPLPKFSTLELRKRAGNRYDYALTRPTLVMAWRLSGMPKKEFMAAKPLYGTKADLWDRAMSWYYSHNKGSFPNPLPAKGQGEGEFGGGGFGGAGGAGGGGSRGGGGGFGNPYRGSTRSYPASGGSSTGYGQQQFNRNDNPIEMTLSHPDGTTKAK</sequence>
<evidence type="ECO:0000256" key="1">
    <source>
        <dbReference type="SAM" id="MobiDB-lite"/>
    </source>
</evidence>
<protein>
    <submittedName>
        <fullName evidence="2">Uncharacterized protein</fullName>
    </submittedName>
</protein>
<evidence type="ECO:0000313" key="2">
    <source>
        <dbReference type="EMBL" id="KAF2637134.1"/>
    </source>
</evidence>
<feature type="compositionally biased region" description="Gly residues" evidence="1">
    <location>
        <begin position="84"/>
        <end position="113"/>
    </location>
</feature>
<gene>
    <name evidence="2" type="ORF">P280DRAFT_483345</name>
</gene>
<dbReference type="AlphaFoldDB" id="A0A6A6RSY0"/>
<dbReference type="EMBL" id="MU006795">
    <property type="protein sequence ID" value="KAF2637134.1"/>
    <property type="molecule type" value="Genomic_DNA"/>
</dbReference>
<accession>A0A6A6RSY0</accession>
<feature type="region of interest" description="Disordered" evidence="1">
    <location>
        <begin position="78"/>
        <end position="159"/>
    </location>
</feature>
<feature type="compositionally biased region" description="Low complexity" evidence="1">
    <location>
        <begin position="126"/>
        <end position="137"/>
    </location>
</feature>
<organism evidence="2 3">
    <name type="scientific">Massarina eburnea CBS 473.64</name>
    <dbReference type="NCBI Taxonomy" id="1395130"/>
    <lineage>
        <taxon>Eukaryota</taxon>
        <taxon>Fungi</taxon>
        <taxon>Dikarya</taxon>
        <taxon>Ascomycota</taxon>
        <taxon>Pezizomycotina</taxon>
        <taxon>Dothideomycetes</taxon>
        <taxon>Pleosporomycetidae</taxon>
        <taxon>Pleosporales</taxon>
        <taxon>Massarineae</taxon>
        <taxon>Massarinaceae</taxon>
        <taxon>Massarina</taxon>
    </lineage>
</organism>
<reference evidence="2" key="1">
    <citation type="journal article" date="2020" name="Stud. Mycol.">
        <title>101 Dothideomycetes genomes: a test case for predicting lifestyles and emergence of pathogens.</title>
        <authorList>
            <person name="Haridas S."/>
            <person name="Albert R."/>
            <person name="Binder M."/>
            <person name="Bloem J."/>
            <person name="Labutti K."/>
            <person name="Salamov A."/>
            <person name="Andreopoulos B."/>
            <person name="Baker S."/>
            <person name="Barry K."/>
            <person name="Bills G."/>
            <person name="Bluhm B."/>
            <person name="Cannon C."/>
            <person name="Castanera R."/>
            <person name="Culley D."/>
            <person name="Daum C."/>
            <person name="Ezra D."/>
            <person name="Gonzalez J."/>
            <person name="Henrissat B."/>
            <person name="Kuo A."/>
            <person name="Liang C."/>
            <person name="Lipzen A."/>
            <person name="Lutzoni F."/>
            <person name="Magnuson J."/>
            <person name="Mondo S."/>
            <person name="Nolan M."/>
            <person name="Ohm R."/>
            <person name="Pangilinan J."/>
            <person name="Park H.-J."/>
            <person name="Ramirez L."/>
            <person name="Alfaro M."/>
            <person name="Sun H."/>
            <person name="Tritt A."/>
            <person name="Yoshinaga Y."/>
            <person name="Zwiers L.-H."/>
            <person name="Turgeon B."/>
            <person name="Goodwin S."/>
            <person name="Spatafora J."/>
            <person name="Crous P."/>
            <person name="Grigoriev I."/>
        </authorList>
    </citation>
    <scope>NUCLEOTIDE SEQUENCE</scope>
    <source>
        <strain evidence="2">CBS 473.64</strain>
    </source>
</reference>
<dbReference type="Proteomes" id="UP000799753">
    <property type="component" value="Unassembled WGS sequence"/>
</dbReference>
<name>A0A6A6RSY0_9PLEO</name>
<evidence type="ECO:0000313" key="3">
    <source>
        <dbReference type="Proteomes" id="UP000799753"/>
    </source>
</evidence>